<reference evidence="10 11" key="1">
    <citation type="submission" date="2024-01" db="EMBL/GenBank/DDBJ databases">
        <title>The genomes of 5 underutilized Papilionoideae crops provide insights into root nodulation and disease resistanc.</title>
        <authorList>
            <person name="Jiang F."/>
        </authorList>
    </citation>
    <scope>NUCLEOTIDE SEQUENCE [LARGE SCALE GENOMIC DNA]</scope>
    <source>
        <strain evidence="10">LVBAO_FW01</strain>
        <tissue evidence="10">Leaves</tissue>
    </source>
</reference>
<dbReference type="Gene3D" id="3.40.50.300">
    <property type="entry name" value="P-loop containing nucleotide triphosphate hydrolases"/>
    <property type="match status" value="1"/>
</dbReference>
<dbReference type="Pfam" id="PF23282">
    <property type="entry name" value="WHD_ROQ1"/>
    <property type="match status" value="1"/>
</dbReference>
<dbReference type="SUPFAM" id="SSF52058">
    <property type="entry name" value="L domain-like"/>
    <property type="match status" value="1"/>
</dbReference>
<feature type="transmembrane region" description="Helical" evidence="8">
    <location>
        <begin position="1119"/>
        <end position="1137"/>
    </location>
</feature>
<dbReference type="PRINTS" id="PR00364">
    <property type="entry name" value="DISEASERSIST"/>
</dbReference>
<dbReference type="SUPFAM" id="SSF52200">
    <property type="entry name" value="Toll/Interleukin receptor TIR domain"/>
    <property type="match status" value="1"/>
</dbReference>
<dbReference type="FunFam" id="3.40.50.10140:FF:000007">
    <property type="entry name" value="Disease resistance protein (TIR-NBS-LRR class)"/>
    <property type="match status" value="1"/>
</dbReference>
<dbReference type="Pfam" id="PF20160">
    <property type="entry name" value="C-JID"/>
    <property type="match status" value="1"/>
</dbReference>
<protein>
    <recommendedName>
        <fullName evidence="1">ADP-ribosyl cyclase/cyclic ADP-ribose hydrolase</fullName>
        <ecNumber evidence="1">3.2.2.6</ecNumber>
    </recommendedName>
</protein>
<comment type="caution">
    <text evidence="10">The sequence shown here is derived from an EMBL/GenBank/DDBJ whole genome shotgun (WGS) entry which is preliminary data.</text>
</comment>
<dbReference type="Proteomes" id="UP001367508">
    <property type="component" value="Unassembled WGS sequence"/>
</dbReference>
<keyword evidence="6" id="KW-0520">NAD</keyword>
<comment type="catalytic activity">
    <reaction evidence="7">
        <text>NAD(+) + H2O = ADP-D-ribose + nicotinamide + H(+)</text>
        <dbReference type="Rhea" id="RHEA:16301"/>
        <dbReference type="ChEBI" id="CHEBI:15377"/>
        <dbReference type="ChEBI" id="CHEBI:15378"/>
        <dbReference type="ChEBI" id="CHEBI:17154"/>
        <dbReference type="ChEBI" id="CHEBI:57540"/>
        <dbReference type="ChEBI" id="CHEBI:57967"/>
        <dbReference type="EC" id="3.2.2.6"/>
    </reaction>
    <physiologicalReaction direction="left-to-right" evidence="7">
        <dbReference type="Rhea" id="RHEA:16302"/>
    </physiologicalReaction>
</comment>
<dbReference type="InterPro" id="IPR000157">
    <property type="entry name" value="TIR_dom"/>
</dbReference>
<dbReference type="EMBL" id="JAYMYQ010000002">
    <property type="protein sequence ID" value="KAK7349754.1"/>
    <property type="molecule type" value="Genomic_DNA"/>
</dbReference>
<keyword evidence="11" id="KW-1185">Reference proteome</keyword>
<dbReference type="InterPro" id="IPR027417">
    <property type="entry name" value="P-loop_NTPase"/>
</dbReference>
<keyword evidence="8" id="KW-0812">Transmembrane</keyword>
<dbReference type="Pfam" id="PF07725">
    <property type="entry name" value="LRR_3"/>
    <property type="match status" value="1"/>
</dbReference>
<dbReference type="PANTHER" id="PTHR11017:SF263">
    <property type="entry name" value="ADP-RIBOSYL CYCLASE_CYCLIC ADP-RIBOSE HYDROLASE"/>
    <property type="match status" value="1"/>
</dbReference>
<evidence type="ECO:0000259" key="9">
    <source>
        <dbReference type="PROSITE" id="PS50104"/>
    </source>
</evidence>
<evidence type="ECO:0000256" key="2">
    <source>
        <dbReference type="ARBA" id="ARBA00022614"/>
    </source>
</evidence>
<evidence type="ECO:0000256" key="3">
    <source>
        <dbReference type="ARBA" id="ARBA00022737"/>
    </source>
</evidence>
<evidence type="ECO:0000313" key="11">
    <source>
        <dbReference type="Proteomes" id="UP001367508"/>
    </source>
</evidence>
<accession>A0AAN9M8J9</accession>
<dbReference type="InterPro" id="IPR032675">
    <property type="entry name" value="LRR_dom_sf"/>
</dbReference>
<proteinExistence type="predicted"/>
<keyword evidence="2" id="KW-0433">Leucine-rich repeat</keyword>
<keyword evidence="3" id="KW-0677">Repeat</keyword>
<dbReference type="PANTHER" id="PTHR11017">
    <property type="entry name" value="LEUCINE-RICH REPEAT-CONTAINING PROTEIN"/>
    <property type="match status" value="1"/>
</dbReference>
<dbReference type="InterPro" id="IPR045344">
    <property type="entry name" value="C-JID"/>
</dbReference>
<evidence type="ECO:0000313" key="10">
    <source>
        <dbReference type="EMBL" id="KAK7349754.1"/>
    </source>
</evidence>
<dbReference type="GO" id="GO:0061809">
    <property type="term" value="F:NAD+ nucleosidase activity, cyclic ADP-ribose generating"/>
    <property type="evidence" value="ECO:0007669"/>
    <property type="project" value="UniProtKB-EC"/>
</dbReference>
<dbReference type="SMART" id="SM00255">
    <property type="entry name" value="TIR"/>
    <property type="match status" value="1"/>
</dbReference>
<keyword evidence="4" id="KW-0378">Hydrolase</keyword>
<organism evidence="10 11">
    <name type="scientific">Canavalia gladiata</name>
    <name type="common">Sword bean</name>
    <name type="synonym">Dolichos gladiatus</name>
    <dbReference type="NCBI Taxonomy" id="3824"/>
    <lineage>
        <taxon>Eukaryota</taxon>
        <taxon>Viridiplantae</taxon>
        <taxon>Streptophyta</taxon>
        <taxon>Embryophyta</taxon>
        <taxon>Tracheophyta</taxon>
        <taxon>Spermatophyta</taxon>
        <taxon>Magnoliopsida</taxon>
        <taxon>eudicotyledons</taxon>
        <taxon>Gunneridae</taxon>
        <taxon>Pentapetalae</taxon>
        <taxon>rosids</taxon>
        <taxon>fabids</taxon>
        <taxon>Fabales</taxon>
        <taxon>Fabaceae</taxon>
        <taxon>Papilionoideae</taxon>
        <taxon>50 kb inversion clade</taxon>
        <taxon>NPAAA clade</taxon>
        <taxon>indigoferoid/millettioid clade</taxon>
        <taxon>Phaseoleae</taxon>
        <taxon>Canavalia</taxon>
    </lineage>
</organism>
<keyword evidence="8" id="KW-1133">Transmembrane helix</keyword>
<dbReference type="Gene3D" id="3.40.50.10140">
    <property type="entry name" value="Toll/interleukin-1 receptor homology (TIR) domain"/>
    <property type="match status" value="1"/>
</dbReference>
<dbReference type="SUPFAM" id="SSF46785">
    <property type="entry name" value="Winged helix' DNA-binding domain"/>
    <property type="match status" value="1"/>
</dbReference>
<dbReference type="EC" id="3.2.2.6" evidence="1"/>
<dbReference type="Gene3D" id="1.10.8.430">
    <property type="entry name" value="Helical domain of apoptotic protease-activating factors"/>
    <property type="match status" value="1"/>
</dbReference>
<dbReference type="InterPro" id="IPR058192">
    <property type="entry name" value="WHD_ROQ1-like"/>
</dbReference>
<dbReference type="PROSITE" id="PS50104">
    <property type="entry name" value="TIR"/>
    <property type="match status" value="1"/>
</dbReference>
<keyword evidence="5" id="KW-0611">Plant defense</keyword>
<dbReference type="SUPFAM" id="SSF52540">
    <property type="entry name" value="P-loop containing nucleoside triphosphate hydrolases"/>
    <property type="match status" value="1"/>
</dbReference>
<dbReference type="GO" id="GO:0006952">
    <property type="term" value="P:defense response"/>
    <property type="evidence" value="ECO:0007669"/>
    <property type="project" value="UniProtKB-KW"/>
</dbReference>
<dbReference type="AlphaFoldDB" id="A0AAN9M8J9"/>
<dbReference type="Gene3D" id="3.80.10.10">
    <property type="entry name" value="Ribonuclease Inhibitor"/>
    <property type="match status" value="2"/>
</dbReference>
<dbReference type="InterPro" id="IPR035897">
    <property type="entry name" value="Toll_tir_struct_dom_sf"/>
</dbReference>
<sequence>MVVKTEGFRVCSNLMAYSSSGASQIKYVVFLCLLLISKLMGVASKQVSEDKFDPQIKYDVFVNFRGVDIRQGFLGYLTQAFHQKQIHAFVDGKLEKGDEIWPSLVTAIERSSISLTIFSGNYASSRWCLEELVKILECREKYGQTVIPVFYNVYPTTVRHQNGSYEKAFVELEKKYNLTTVQRWRHTLKKAADLSGIASFDYRTEVELLGEIINIVNLVLLKLDKHSLNLKGFIGIDKPIQYLESLLHQKSKVVLVIGIWGMGGIGKTTIAEEIFDKQYSKYDGYYFMANAKEESGRQGIISLKEKLFSSILAENVKMNTANGLSTYIRRRMGRMKVLIVLDDVTDLNLLEKLFGNPNWFGPGSRIIITTRDKQVLITNKADEIYQVRALNSSEAHEIFNFYAFNQSHFDMEYYKLSKRVVNYSKGIPLVLKVLGHLLRGKDKEIWESQLDKLKHMPNIDVYNVMRLSYDDLDRKEQQILLDLACFFVGLDLKVDHIKTLLKDSERDNSVLVGLERLKDKALITISKDNVVSMHDIIQETAWEIVRQESIEDPGSRSRLRDSDDIYEVLQNDKGTKATRSIRVHLSLIRKLKLSPHIFTKMSKLQFLYFPSRYDEDGSDLLPYGLQSFPIELRYLAWMHYPLKYLPEKFSAENLVILDLSYSEVEKLWDGVQNLVNLKEVKVSGSKNLKELPDLSRATNLEVLDISFCPQLTSVIPSIFSLSKLKKLDLRACSLTKLTSDNHLSSLSYLNLGSCTKLKEFSMISENMIQLDLSSTSVNALPSSFECQSKLEMLWLRYSGIESLPSSFKNLVSLRYLSVYSAKELHTITELPPSLETLEATDCMSLKIVFFPSIDEQLKENRKEVYFWNCLDLDEQSVKAIELNAHINVMKSAYQHLSAPDDNYHDYNLSHGLYQVKYVYPGSIVPEWLQYKTTKDDMIIDLSSTSHSSSLGFVFCFVVSYPKFKTIIGHRFTFYITISDYDDESKKDSIDIYMSDSYIWLLSDHVCVIYDQRCSRYLSNRAKNQTRFKINVEAKAVAVARQRGVGLKGFGVSPIYKAGYHNFMEDIKSISYHNFIRQINTSTDHSVFQPINTSADHSVFQPINTSADHSFFQPMEVSESMYLISILGAILCISFWWLRYNRRGFRHV</sequence>
<evidence type="ECO:0000256" key="8">
    <source>
        <dbReference type="SAM" id="Phobius"/>
    </source>
</evidence>
<dbReference type="InterPro" id="IPR011713">
    <property type="entry name" value="Leu-rich_rpt_3"/>
</dbReference>
<dbReference type="InterPro" id="IPR036390">
    <property type="entry name" value="WH_DNA-bd_sf"/>
</dbReference>
<evidence type="ECO:0000256" key="6">
    <source>
        <dbReference type="ARBA" id="ARBA00023027"/>
    </source>
</evidence>
<name>A0AAN9M8J9_CANGL</name>
<feature type="domain" description="TIR" evidence="9">
    <location>
        <begin position="56"/>
        <end position="220"/>
    </location>
</feature>
<dbReference type="InterPro" id="IPR042197">
    <property type="entry name" value="Apaf_helical"/>
</dbReference>
<dbReference type="Pfam" id="PF00931">
    <property type="entry name" value="NB-ARC"/>
    <property type="match status" value="1"/>
</dbReference>
<dbReference type="Pfam" id="PF01582">
    <property type="entry name" value="TIR"/>
    <property type="match status" value="1"/>
</dbReference>
<evidence type="ECO:0000256" key="4">
    <source>
        <dbReference type="ARBA" id="ARBA00022801"/>
    </source>
</evidence>
<keyword evidence="8" id="KW-0472">Membrane</keyword>
<dbReference type="GO" id="GO:0043531">
    <property type="term" value="F:ADP binding"/>
    <property type="evidence" value="ECO:0007669"/>
    <property type="project" value="InterPro"/>
</dbReference>
<evidence type="ECO:0000256" key="1">
    <source>
        <dbReference type="ARBA" id="ARBA00011982"/>
    </source>
</evidence>
<gene>
    <name evidence="10" type="ORF">VNO77_07390</name>
</gene>
<dbReference type="InterPro" id="IPR002182">
    <property type="entry name" value="NB-ARC"/>
</dbReference>
<dbReference type="GO" id="GO:0007165">
    <property type="term" value="P:signal transduction"/>
    <property type="evidence" value="ECO:0007669"/>
    <property type="project" value="InterPro"/>
</dbReference>
<evidence type="ECO:0000256" key="7">
    <source>
        <dbReference type="ARBA" id="ARBA00047304"/>
    </source>
</evidence>
<dbReference type="InterPro" id="IPR044974">
    <property type="entry name" value="Disease_R_plants"/>
</dbReference>
<evidence type="ECO:0000256" key="5">
    <source>
        <dbReference type="ARBA" id="ARBA00022821"/>
    </source>
</evidence>